<evidence type="ECO:0000259" key="18">
    <source>
        <dbReference type="PROSITE" id="PS50113"/>
    </source>
</evidence>
<feature type="domain" description="PAC" evidence="18">
    <location>
        <begin position="211"/>
        <end position="263"/>
    </location>
</feature>
<dbReference type="GO" id="GO:0005524">
    <property type="term" value="F:ATP binding"/>
    <property type="evidence" value="ECO:0007669"/>
    <property type="project" value="UniProtKB-KW"/>
</dbReference>
<dbReference type="SMART" id="SM00086">
    <property type="entry name" value="PAC"/>
    <property type="match status" value="2"/>
</dbReference>
<dbReference type="EC" id="2.7.13.3" evidence="3"/>
<evidence type="ECO:0000256" key="4">
    <source>
        <dbReference type="ARBA" id="ARBA00022553"/>
    </source>
</evidence>
<evidence type="ECO:0000256" key="13">
    <source>
        <dbReference type="ARBA" id="ARBA00023136"/>
    </source>
</evidence>
<dbReference type="PROSITE" id="PS50113">
    <property type="entry name" value="PAC"/>
    <property type="match status" value="2"/>
</dbReference>
<dbReference type="Pfam" id="PF13493">
    <property type="entry name" value="DUF4118"/>
    <property type="match status" value="1"/>
</dbReference>
<dbReference type="SMART" id="SM00065">
    <property type="entry name" value="GAF"/>
    <property type="match status" value="1"/>
</dbReference>
<dbReference type="Gene3D" id="3.30.450.20">
    <property type="entry name" value="PAS domain"/>
    <property type="match status" value="2"/>
</dbReference>
<keyword evidence="14" id="KW-0175">Coiled coil</keyword>
<dbReference type="InterPro" id="IPR013655">
    <property type="entry name" value="PAS_fold_3"/>
</dbReference>
<evidence type="ECO:0000256" key="15">
    <source>
        <dbReference type="SAM" id="Phobius"/>
    </source>
</evidence>
<dbReference type="OrthoDB" id="9758522at2"/>
<keyword evidence="8" id="KW-0418">Kinase</keyword>
<feature type="transmembrane region" description="Helical" evidence="15">
    <location>
        <begin position="42"/>
        <end position="58"/>
    </location>
</feature>
<evidence type="ECO:0000256" key="7">
    <source>
        <dbReference type="ARBA" id="ARBA00022741"/>
    </source>
</evidence>
<keyword evidence="7" id="KW-0547">Nucleotide-binding</keyword>
<keyword evidence="10 15" id="KW-1133">Transmembrane helix</keyword>
<feature type="domain" description="PAC" evidence="18">
    <location>
        <begin position="595"/>
        <end position="647"/>
    </location>
</feature>
<dbReference type="NCBIfam" id="TIGR00229">
    <property type="entry name" value="sensory_box"/>
    <property type="match status" value="2"/>
</dbReference>
<evidence type="ECO:0000256" key="5">
    <source>
        <dbReference type="ARBA" id="ARBA00022679"/>
    </source>
</evidence>
<gene>
    <name evidence="19" type="ORF">BWI75_19725</name>
</gene>
<evidence type="ECO:0000256" key="10">
    <source>
        <dbReference type="ARBA" id="ARBA00022989"/>
    </source>
</evidence>
<evidence type="ECO:0000259" key="16">
    <source>
        <dbReference type="PROSITE" id="PS50109"/>
    </source>
</evidence>
<comment type="caution">
    <text evidence="19">The sequence shown here is derived from an EMBL/GenBank/DDBJ whole genome shotgun (WGS) entry which is preliminary data.</text>
</comment>
<dbReference type="InterPro" id="IPR005467">
    <property type="entry name" value="His_kinase_dom"/>
</dbReference>
<dbReference type="SUPFAM" id="SSF55785">
    <property type="entry name" value="PYP-like sensor domain (PAS domain)"/>
    <property type="match status" value="2"/>
</dbReference>
<keyword evidence="20" id="KW-1185">Reference proteome</keyword>
<dbReference type="Pfam" id="PF08447">
    <property type="entry name" value="PAS_3"/>
    <property type="match status" value="1"/>
</dbReference>
<keyword evidence="5" id="KW-0808">Transferase</keyword>
<keyword evidence="9" id="KW-0067">ATP-binding</keyword>
<dbReference type="CDD" id="cd00130">
    <property type="entry name" value="PAS"/>
    <property type="match status" value="2"/>
</dbReference>
<dbReference type="InterPro" id="IPR001610">
    <property type="entry name" value="PAC"/>
</dbReference>
<dbReference type="InterPro" id="IPR000014">
    <property type="entry name" value="PAS"/>
</dbReference>
<evidence type="ECO:0000256" key="11">
    <source>
        <dbReference type="ARBA" id="ARBA00023012"/>
    </source>
</evidence>
<evidence type="ECO:0000256" key="14">
    <source>
        <dbReference type="SAM" id="Coils"/>
    </source>
</evidence>
<comment type="catalytic activity">
    <reaction evidence="1">
        <text>ATP + protein L-histidine = ADP + protein N-phospho-L-histidine.</text>
        <dbReference type="EC" id="2.7.13.3"/>
    </reaction>
</comment>
<dbReference type="Gene3D" id="2.10.70.100">
    <property type="match status" value="1"/>
</dbReference>
<organism evidence="19 20">
    <name type="scientific">Gloeocapsopsis dulcis AAB1 = 1H9</name>
    <dbReference type="NCBI Taxonomy" id="1433147"/>
    <lineage>
        <taxon>Bacteria</taxon>
        <taxon>Bacillati</taxon>
        <taxon>Cyanobacteriota</taxon>
        <taxon>Cyanophyceae</taxon>
        <taxon>Oscillatoriophycideae</taxon>
        <taxon>Chroococcales</taxon>
        <taxon>Chroococcaceae</taxon>
        <taxon>Gloeocapsopsis</taxon>
        <taxon>Gloeocapsopsis dulcis</taxon>
    </lineage>
</organism>
<comment type="subcellular location">
    <subcellularLocation>
        <location evidence="2">Membrane</location>
        <topology evidence="2">Multi-pass membrane protein</topology>
    </subcellularLocation>
</comment>
<dbReference type="InterPro" id="IPR003594">
    <property type="entry name" value="HATPase_dom"/>
</dbReference>
<evidence type="ECO:0000256" key="9">
    <source>
        <dbReference type="ARBA" id="ARBA00022840"/>
    </source>
</evidence>
<dbReference type="PANTHER" id="PTHR41523">
    <property type="entry name" value="TWO-COMPONENT SYSTEM SENSOR PROTEIN"/>
    <property type="match status" value="1"/>
</dbReference>
<dbReference type="Gene3D" id="3.30.450.40">
    <property type="match status" value="1"/>
</dbReference>
<feature type="domain" description="Histidine kinase" evidence="16">
    <location>
        <begin position="658"/>
        <end position="849"/>
    </location>
</feature>
<feature type="coiled-coil region" evidence="14">
    <location>
        <begin position="464"/>
        <end position="502"/>
    </location>
</feature>
<protein>
    <recommendedName>
        <fullName evidence="3">histidine kinase</fullName>
        <ecNumber evidence="3">2.7.13.3</ecNumber>
    </recommendedName>
</protein>
<keyword evidence="13 15" id="KW-0472">Membrane</keyword>
<dbReference type="SUPFAM" id="SSF55781">
    <property type="entry name" value="GAF domain-like"/>
    <property type="match status" value="1"/>
</dbReference>
<keyword evidence="12" id="KW-0843">Virulence</keyword>
<dbReference type="PROSITE" id="PS50109">
    <property type="entry name" value="HIS_KIN"/>
    <property type="match status" value="1"/>
</dbReference>
<dbReference type="Pfam" id="PF01590">
    <property type="entry name" value="GAF"/>
    <property type="match status" value="1"/>
</dbReference>
<dbReference type="Pfam" id="PF07568">
    <property type="entry name" value="HisKA_2"/>
    <property type="match status" value="1"/>
</dbReference>
<dbReference type="InterPro" id="IPR011495">
    <property type="entry name" value="Sig_transdc_His_kin_sub2_dim/P"/>
</dbReference>
<feature type="coiled-coil region" evidence="14">
    <location>
        <begin position="265"/>
        <end position="299"/>
    </location>
</feature>
<dbReference type="Gene3D" id="3.30.565.10">
    <property type="entry name" value="Histidine kinase-like ATPase, C-terminal domain"/>
    <property type="match status" value="1"/>
</dbReference>
<dbReference type="InterPro" id="IPR035965">
    <property type="entry name" value="PAS-like_dom_sf"/>
</dbReference>
<evidence type="ECO:0000256" key="12">
    <source>
        <dbReference type="ARBA" id="ARBA00023026"/>
    </source>
</evidence>
<sequence>MNVNSWRRNHLHWEQYGVAFSAVAITLIIKLLLAPIVNNESPFLLFLFAIAVSTWYGGKQIGLLAVGLAALSASYFFLPPFHSFGIGTVSFGFRLGLFLLEGTAITHVVAELNAAKKQAEMSKLEALSYQETLAESEERFRLFVESVGDYAIFMLDLNGNIVSWNVGAENLFGYQETEILGKHFSSLFTLEEIKSGKPQQEINQAIAQGNTETQFWHIRSNGTSFWANCVMTALRDENGCLRGFAKVIHDFTEHRRVEVVLQRANEELELRVQNRTSELRNANEQLYNEIIERQQIEEALLDTQTRLQLINSISTAMMLGISVEQIIKRTIKQISECFPALRVAYSTIDKNGALTVIHSLEPEETPSLQGLTFDLNTIPEYLQAIQMNGPIVVEDITQDFRFSAQERALFCAYGTYAFVDVPLQHSEHLMGLLCFNSPQPRQWSNHEIGTLIVIAQYLSIIIKNADAQQERDRAELALQQAHDELELRVENRTTALAKANEELKIEIYERRRVEESLRQSEERLRFALSAADMLAWDWNTLTDEISHSDNADCVIGLPPKTKLKTATEFCNLLYPEDRDRVLQGLQQALSNGNLYSAEFRMVRSDGLIRWMANKGRVSYDVAGKAIRMSGVLRDITEQKQIADQIQASLAEKEVLLKEIHHRVKNNLQIISSLLSLQSGYIEDQQTLETLKAGESRIASMALIHEQLYQSKNLAKIDLVEYIQNLAANLFSCYDVNSEQINLHLNIENIFLGLDIAIPCGLIINELISNSLKHAFPNNKQGNIYIELYATDERYHLIIKDDGVGLPKTLDPNNTDSLGLQIVAALTQQLEGSLEITSNNGTEFQIEFQC</sequence>
<dbReference type="EMBL" id="NAPY01000040">
    <property type="protein sequence ID" value="MUL38492.1"/>
    <property type="molecule type" value="Genomic_DNA"/>
</dbReference>
<dbReference type="GO" id="GO:0004673">
    <property type="term" value="F:protein histidine kinase activity"/>
    <property type="evidence" value="ECO:0007669"/>
    <property type="project" value="UniProtKB-EC"/>
</dbReference>
<dbReference type="Proteomes" id="UP000441797">
    <property type="component" value="Unassembled WGS sequence"/>
</dbReference>
<evidence type="ECO:0000256" key="2">
    <source>
        <dbReference type="ARBA" id="ARBA00004141"/>
    </source>
</evidence>
<evidence type="ECO:0000256" key="6">
    <source>
        <dbReference type="ARBA" id="ARBA00022692"/>
    </source>
</evidence>
<dbReference type="InterPro" id="IPR025201">
    <property type="entry name" value="KdpD_TM"/>
</dbReference>
<keyword evidence="11" id="KW-0902">Two-component regulatory system</keyword>
<dbReference type="InterPro" id="IPR003018">
    <property type="entry name" value="GAF"/>
</dbReference>
<evidence type="ECO:0000256" key="1">
    <source>
        <dbReference type="ARBA" id="ARBA00000085"/>
    </source>
</evidence>
<dbReference type="GO" id="GO:0000160">
    <property type="term" value="P:phosphorelay signal transduction system"/>
    <property type="evidence" value="ECO:0007669"/>
    <property type="project" value="UniProtKB-KW"/>
</dbReference>
<name>A0A6N8G0S4_9CHRO</name>
<dbReference type="InterPro" id="IPR038318">
    <property type="entry name" value="KdpD_sf"/>
</dbReference>
<feature type="domain" description="PAS" evidence="17">
    <location>
        <begin position="136"/>
        <end position="209"/>
    </location>
</feature>
<reference evidence="19 20" key="1">
    <citation type="journal article" date="2019" name="Front. Microbiol.">
        <title>Genomic Features for Desiccation Tolerance and Sugar Biosynthesis in the Extremophile Gloeocapsopsis sp. UTEX B3054.</title>
        <authorList>
            <person name="Urrejola C."/>
            <person name="Alcorta J."/>
            <person name="Salas L."/>
            <person name="Vasquez M."/>
            <person name="Polz M.F."/>
            <person name="Vicuna R."/>
            <person name="Diez B."/>
        </authorList>
    </citation>
    <scope>NUCLEOTIDE SEQUENCE [LARGE SCALE GENOMIC DNA]</scope>
    <source>
        <strain evidence="19 20">1H9</strain>
    </source>
</reference>
<dbReference type="Gene3D" id="1.20.120.620">
    <property type="entry name" value="Backbone structure of the membrane domain of e. Coli histidine kinase receptor kdpd"/>
    <property type="match status" value="1"/>
</dbReference>
<dbReference type="PANTHER" id="PTHR41523:SF8">
    <property type="entry name" value="ETHYLENE RESPONSE SENSOR PROTEIN"/>
    <property type="match status" value="1"/>
</dbReference>
<dbReference type="PROSITE" id="PS50112">
    <property type="entry name" value="PAS"/>
    <property type="match status" value="1"/>
</dbReference>
<evidence type="ECO:0000256" key="3">
    <source>
        <dbReference type="ARBA" id="ARBA00012438"/>
    </source>
</evidence>
<keyword evidence="6 15" id="KW-0812">Transmembrane</keyword>
<dbReference type="InterPro" id="IPR029016">
    <property type="entry name" value="GAF-like_dom_sf"/>
</dbReference>
<dbReference type="Pfam" id="PF02518">
    <property type="entry name" value="HATPase_c"/>
    <property type="match status" value="1"/>
</dbReference>
<dbReference type="InterPro" id="IPR036890">
    <property type="entry name" value="HATPase_C_sf"/>
</dbReference>
<dbReference type="AlphaFoldDB" id="A0A6N8G0S4"/>
<evidence type="ECO:0000313" key="19">
    <source>
        <dbReference type="EMBL" id="MUL38492.1"/>
    </source>
</evidence>
<dbReference type="InterPro" id="IPR000700">
    <property type="entry name" value="PAS-assoc_C"/>
</dbReference>
<dbReference type="GO" id="GO:0016020">
    <property type="term" value="C:membrane"/>
    <property type="evidence" value="ECO:0007669"/>
    <property type="project" value="UniProtKB-SubCell"/>
</dbReference>
<dbReference type="SUPFAM" id="SSF55874">
    <property type="entry name" value="ATPase domain of HSP90 chaperone/DNA topoisomerase II/histidine kinase"/>
    <property type="match status" value="1"/>
</dbReference>
<evidence type="ECO:0000259" key="17">
    <source>
        <dbReference type="PROSITE" id="PS50112"/>
    </source>
</evidence>
<evidence type="ECO:0000256" key="8">
    <source>
        <dbReference type="ARBA" id="ARBA00022777"/>
    </source>
</evidence>
<proteinExistence type="predicted"/>
<evidence type="ECO:0000313" key="20">
    <source>
        <dbReference type="Proteomes" id="UP000441797"/>
    </source>
</evidence>
<feature type="transmembrane region" description="Helical" evidence="15">
    <location>
        <begin position="16"/>
        <end position="36"/>
    </location>
</feature>
<accession>A0A6N8G0S4</accession>
<dbReference type="SMART" id="SM00387">
    <property type="entry name" value="HATPase_c"/>
    <property type="match status" value="1"/>
</dbReference>
<dbReference type="RefSeq" id="WP_105219047.1">
    <property type="nucleotide sequence ID" value="NZ_CAWNSU010000027.1"/>
</dbReference>
<keyword evidence="4" id="KW-0597">Phosphoprotein</keyword>
<dbReference type="Pfam" id="PF13426">
    <property type="entry name" value="PAS_9"/>
    <property type="match status" value="1"/>
</dbReference>
<dbReference type="SMART" id="SM00091">
    <property type="entry name" value="PAS"/>
    <property type="match status" value="2"/>
</dbReference>